<dbReference type="PANTHER" id="PTHR33751:SF9">
    <property type="entry name" value="CYTOCHROME C4"/>
    <property type="match status" value="1"/>
</dbReference>
<comment type="subcellular location">
    <subcellularLocation>
        <location evidence="1">Periplasm</location>
    </subcellularLocation>
</comment>
<feature type="binding site" description="covalent" evidence="8">
    <location>
        <position position="59"/>
    </location>
    <ligand>
        <name>heme c</name>
        <dbReference type="ChEBI" id="CHEBI:61717"/>
        <label>1</label>
    </ligand>
</feature>
<feature type="domain" description="Cytochrome c" evidence="10">
    <location>
        <begin position="33"/>
        <end position="122"/>
    </location>
</feature>
<keyword evidence="7 9" id="KW-0408">Iron</keyword>
<evidence type="ECO:0000256" key="3">
    <source>
        <dbReference type="ARBA" id="ARBA00022617"/>
    </source>
</evidence>
<feature type="binding site" description="covalent" evidence="8">
    <location>
        <position position="148"/>
    </location>
    <ligand>
        <name>heme c</name>
        <dbReference type="ChEBI" id="CHEBI:61717"/>
        <label>2</label>
    </ligand>
</feature>
<dbReference type="EMBL" id="OVTA01000040">
    <property type="protein sequence ID" value="SPS00680.1"/>
    <property type="molecule type" value="Genomic_DNA"/>
</dbReference>
<dbReference type="GO" id="GO:0020037">
    <property type="term" value="F:heme binding"/>
    <property type="evidence" value="ECO:0007669"/>
    <property type="project" value="InterPro"/>
</dbReference>
<dbReference type="PIRSF" id="PIRSF000005">
    <property type="entry name" value="Cytochrome_c4"/>
    <property type="match status" value="1"/>
</dbReference>
<accession>A0A375J982</accession>
<feature type="binding site" description="axial binding residue" evidence="9">
    <location>
        <position position="192"/>
    </location>
    <ligand>
        <name>heme c</name>
        <dbReference type="ChEBI" id="CHEBI:61717"/>
        <label>2</label>
    </ligand>
    <ligandPart>
        <name>Fe</name>
        <dbReference type="ChEBI" id="CHEBI:18248"/>
    </ligandPart>
</feature>
<dbReference type="PROSITE" id="PS51007">
    <property type="entry name" value="CYTC"/>
    <property type="match status" value="2"/>
</dbReference>
<evidence type="ECO:0000256" key="4">
    <source>
        <dbReference type="ARBA" id="ARBA00022723"/>
    </source>
</evidence>
<dbReference type="AlphaFoldDB" id="A0A375J982"/>
<keyword evidence="4 9" id="KW-0479">Metal-binding</keyword>
<feature type="domain" description="Cytochrome c" evidence="10">
    <location>
        <begin position="134"/>
        <end position="215"/>
    </location>
</feature>
<dbReference type="GO" id="GO:0042597">
    <property type="term" value="C:periplasmic space"/>
    <property type="evidence" value="ECO:0007669"/>
    <property type="project" value="UniProtKB-SubCell"/>
</dbReference>
<feature type="binding site" description="covalent" evidence="8">
    <location>
        <position position="56"/>
    </location>
    <ligand>
        <name>heme c</name>
        <dbReference type="ChEBI" id="CHEBI:61717"/>
        <label>1</label>
    </ligand>
</feature>
<keyword evidence="6" id="KW-0249">Electron transport</keyword>
<evidence type="ECO:0000256" key="8">
    <source>
        <dbReference type="PIRSR" id="PIRSR000005-1"/>
    </source>
</evidence>
<feature type="binding site" description="covalent" evidence="8">
    <location>
        <position position="151"/>
    </location>
    <ligand>
        <name>heme c</name>
        <dbReference type="ChEBI" id="CHEBI:61717"/>
        <label>2</label>
    </ligand>
</feature>
<feature type="binding site" description="axial binding residue" evidence="9">
    <location>
        <position position="60"/>
    </location>
    <ligand>
        <name>heme c</name>
        <dbReference type="ChEBI" id="CHEBI:61717"/>
        <label>1</label>
    </ligand>
    <ligandPart>
        <name>Fe</name>
        <dbReference type="ChEBI" id="CHEBI:18248"/>
    </ligandPart>
</feature>
<dbReference type="GO" id="GO:0009055">
    <property type="term" value="F:electron transfer activity"/>
    <property type="evidence" value="ECO:0007669"/>
    <property type="project" value="InterPro"/>
</dbReference>
<evidence type="ECO:0000256" key="2">
    <source>
        <dbReference type="ARBA" id="ARBA00022448"/>
    </source>
</evidence>
<proteinExistence type="predicted"/>
<dbReference type="InterPro" id="IPR050597">
    <property type="entry name" value="Cytochrome_c_Oxidase_Subunit"/>
</dbReference>
<sequence>MKKRILLGAAGAIVAGLLAYFGPDLLGLYRLDRYISASAAAYETNSGPWPHVTDACIGCHGVKGNSMHQGYPSLAGQPAPYLAAQLRKFASGERPNPTMGPLAMTMSETEINHLADHFARQPPGDNRSFMPDAVLREKGRQLVAQGNCAACHGGQLMGREQFPRLAGQGYDYLLAQFDAFANGARSDPTGMMTRIATAASPQDRKAMAIYLASLAPQKK</sequence>
<keyword evidence="3 8" id="KW-0349">Heme</keyword>
<dbReference type="Pfam" id="PF00034">
    <property type="entry name" value="Cytochrom_C"/>
    <property type="match status" value="2"/>
</dbReference>
<dbReference type="Proteomes" id="UP000256805">
    <property type="component" value="Unassembled WGS sequence"/>
</dbReference>
<reference evidence="11 12" key="1">
    <citation type="submission" date="2018-01" db="EMBL/GenBank/DDBJ databases">
        <authorList>
            <person name="Gaut B.S."/>
            <person name="Morton B.R."/>
            <person name="Clegg M.T."/>
            <person name="Duvall M.R."/>
        </authorList>
    </citation>
    <scope>NUCLEOTIDE SEQUENCE [LARGE SCALE GENOMIC DNA]</scope>
    <source>
        <strain evidence="11">Cupriavidus taiwanensis cmp 52</strain>
    </source>
</reference>
<feature type="binding site" description="axial binding residue" evidence="9">
    <location>
        <position position="152"/>
    </location>
    <ligand>
        <name>heme c</name>
        <dbReference type="ChEBI" id="CHEBI:61717"/>
        <label>2</label>
    </ligand>
    <ligandPart>
        <name>Fe</name>
        <dbReference type="ChEBI" id="CHEBI:18248"/>
    </ligandPart>
</feature>
<dbReference type="InterPro" id="IPR024167">
    <property type="entry name" value="Cytochrome_c4-like"/>
</dbReference>
<dbReference type="SUPFAM" id="SSF46626">
    <property type="entry name" value="Cytochrome c"/>
    <property type="match status" value="2"/>
</dbReference>
<dbReference type="RefSeq" id="WP_116385473.1">
    <property type="nucleotide sequence ID" value="NZ_LS483234.1"/>
</dbReference>
<dbReference type="Gene3D" id="1.10.760.10">
    <property type="entry name" value="Cytochrome c-like domain"/>
    <property type="match status" value="2"/>
</dbReference>
<dbReference type="PANTHER" id="PTHR33751">
    <property type="entry name" value="CBB3-TYPE CYTOCHROME C OXIDASE SUBUNIT FIXP"/>
    <property type="match status" value="1"/>
</dbReference>
<evidence type="ECO:0000256" key="6">
    <source>
        <dbReference type="ARBA" id="ARBA00022982"/>
    </source>
</evidence>
<gene>
    <name evidence="11" type="ORF">CBM2634_B170007</name>
</gene>
<dbReference type="GO" id="GO:0005506">
    <property type="term" value="F:iron ion binding"/>
    <property type="evidence" value="ECO:0007669"/>
    <property type="project" value="InterPro"/>
</dbReference>
<dbReference type="InterPro" id="IPR036909">
    <property type="entry name" value="Cyt_c-like_dom_sf"/>
</dbReference>
<evidence type="ECO:0000256" key="7">
    <source>
        <dbReference type="ARBA" id="ARBA00023004"/>
    </source>
</evidence>
<keyword evidence="5" id="KW-0574">Periplasm</keyword>
<feature type="binding site" description="axial binding residue" evidence="9">
    <location>
        <position position="99"/>
    </location>
    <ligand>
        <name>heme c</name>
        <dbReference type="ChEBI" id="CHEBI:61717"/>
        <label>1</label>
    </ligand>
    <ligandPart>
        <name>Fe</name>
        <dbReference type="ChEBI" id="CHEBI:18248"/>
    </ligandPart>
</feature>
<organism evidence="11 12">
    <name type="scientific">Cupriavidus taiwanensis</name>
    <dbReference type="NCBI Taxonomy" id="164546"/>
    <lineage>
        <taxon>Bacteria</taxon>
        <taxon>Pseudomonadati</taxon>
        <taxon>Pseudomonadota</taxon>
        <taxon>Betaproteobacteria</taxon>
        <taxon>Burkholderiales</taxon>
        <taxon>Burkholderiaceae</taxon>
        <taxon>Cupriavidus</taxon>
    </lineage>
</organism>
<protein>
    <submittedName>
        <fullName evidence="11">Cytochrome c553</fullName>
    </submittedName>
</protein>
<evidence type="ECO:0000256" key="5">
    <source>
        <dbReference type="ARBA" id="ARBA00022764"/>
    </source>
</evidence>
<evidence type="ECO:0000313" key="11">
    <source>
        <dbReference type="EMBL" id="SPS00680.1"/>
    </source>
</evidence>
<evidence type="ECO:0000313" key="12">
    <source>
        <dbReference type="Proteomes" id="UP000256805"/>
    </source>
</evidence>
<dbReference type="InterPro" id="IPR009056">
    <property type="entry name" value="Cyt_c-like_dom"/>
</dbReference>
<evidence type="ECO:0000256" key="9">
    <source>
        <dbReference type="PIRSR" id="PIRSR000005-2"/>
    </source>
</evidence>
<name>A0A375J982_9BURK</name>
<keyword evidence="2" id="KW-0813">Transport</keyword>
<evidence type="ECO:0000259" key="10">
    <source>
        <dbReference type="PROSITE" id="PS51007"/>
    </source>
</evidence>
<comment type="PTM">
    <text evidence="8">Binds 2 heme c groups covalently per subunit.</text>
</comment>
<evidence type="ECO:0000256" key="1">
    <source>
        <dbReference type="ARBA" id="ARBA00004418"/>
    </source>
</evidence>